<dbReference type="AlphaFoldDB" id="A0A7W9YCQ2"/>
<organism evidence="1 2">
    <name type="scientific">Rhizobium wenxiniae</name>
    <dbReference type="NCBI Taxonomy" id="1737357"/>
    <lineage>
        <taxon>Bacteria</taxon>
        <taxon>Pseudomonadati</taxon>
        <taxon>Pseudomonadota</taxon>
        <taxon>Alphaproteobacteria</taxon>
        <taxon>Hyphomicrobiales</taxon>
        <taxon>Rhizobiaceae</taxon>
        <taxon>Rhizobium/Agrobacterium group</taxon>
        <taxon>Rhizobium</taxon>
    </lineage>
</organism>
<evidence type="ECO:0000313" key="2">
    <source>
        <dbReference type="Proteomes" id="UP000547879"/>
    </source>
</evidence>
<sequence length="30" mass="3177">MPLFSVLNHISSGYATVAGISFQDTSSMSK</sequence>
<name>A0A7W9YCQ2_9HYPH</name>
<keyword evidence="2" id="KW-1185">Reference proteome</keyword>
<evidence type="ECO:0000313" key="1">
    <source>
        <dbReference type="EMBL" id="MBB6166201.1"/>
    </source>
</evidence>
<proteinExistence type="predicted"/>
<protein>
    <submittedName>
        <fullName evidence="1">Uncharacterized protein</fullName>
    </submittedName>
</protein>
<accession>A0A7W9YCQ2</accession>
<reference evidence="1 2" key="1">
    <citation type="submission" date="2020-08" db="EMBL/GenBank/DDBJ databases">
        <title>Genomic Encyclopedia of Type Strains, Phase IV (KMG-IV): sequencing the most valuable type-strain genomes for metagenomic binning, comparative biology and taxonomic classification.</title>
        <authorList>
            <person name="Goeker M."/>
        </authorList>
    </citation>
    <scope>NUCLEOTIDE SEQUENCE [LARGE SCALE GENOMIC DNA]</scope>
    <source>
        <strain evidence="1 2">DSM 100734</strain>
    </source>
</reference>
<dbReference type="Proteomes" id="UP000547879">
    <property type="component" value="Unassembled WGS sequence"/>
</dbReference>
<dbReference type="EMBL" id="JACHEG010000016">
    <property type="protein sequence ID" value="MBB6166201.1"/>
    <property type="molecule type" value="Genomic_DNA"/>
</dbReference>
<comment type="caution">
    <text evidence="1">The sequence shown here is derived from an EMBL/GenBank/DDBJ whole genome shotgun (WGS) entry which is preliminary data.</text>
</comment>
<gene>
    <name evidence="1" type="ORF">HNQ72_006052</name>
</gene>